<feature type="domain" description="Cupin type-2" evidence="1">
    <location>
        <begin position="28"/>
        <end position="90"/>
    </location>
</feature>
<dbReference type="Pfam" id="PF07883">
    <property type="entry name" value="Cupin_2"/>
    <property type="match status" value="1"/>
</dbReference>
<evidence type="ECO:0000313" key="3">
    <source>
        <dbReference type="Proteomes" id="UP001183582"/>
    </source>
</evidence>
<proteinExistence type="predicted"/>
<name>A0AAJ2HIR7_9MICO</name>
<reference evidence="2 3" key="1">
    <citation type="submission" date="2021-06" db="EMBL/GenBank/DDBJ databases">
        <title>Genome-based taxonomic framework of Microbacterium strains isolated from marine environment, the description of four new species and reclassification of four preexisting species.</title>
        <authorList>
            <person name="Lee S.D."/>
            <person name="Kim S.-M."/>
            <person name="Byeon Y.-S."/>
            <person name="Yang H.L."/>
            <person name="Kim I.S."/>
        </authorList>
    </citation>
    <scope>NUCLEOTIDE SEQUENCE [LARGE SCALE GENOMIC DNA]</scope>
    <source>
        <strain evidence="2 3">KACC 20514</strain>
    </source>
</reference>
<dbReference type="AlphaFoldDB" id="A0AAJ2HIR7"/>
<dbReference type="GeneID" id="301457870"/>
<sequence>MTTPLFPGGVAASRLRVYDWPDADGVPGGSPHLHTASSEGYIVLSGSGEVHTLTPDGLAVTPLADGVTVWFSPGTVHRLVNHDRLELLVVMQNAGLPEAGDAVLTFPSDILDDAAAYRAAAALPDTGDEKTLATAARARRDLALAGYAELLAAVESDGPAMALAALHARAARLVHPRVAEWSALWEATAARETERTRAQLDALATADAGILGDARVARADAEPGERFGMCGRLRVWPRAEALSAR</sequence>
<dbReference type="EMBL" id="JAHWXH010000001">
    <property type="protein sequence ID" value="MDS0245270.1"/>
    <property type="molecule type" value="Genomic_DNA"/>
</dbReference>
<dbReference type="InterPro" id="IPR014710">
    <property type="entry name" value="RmlC-like_jellyroll"/>
</dbReference>
<gene>
    <name evidence="2" type="ORF">KZC50_06525</name>
</gene>
<dbReference type="SUPFAM" id="SSF51182">
    <property type="entry name" value="RmlC-like cupins"/>
    <property type="match status" value="1"/>
</dbReference>
<dbReference type="InterPro" id="IPR011051">
    <property type="entry name" value="RmlC_Cupin_sf"/>
</dbReference>
<evidence type="ECO:0000313" key="2">
    <source>
        <dbReference type="EMBL" id="MDS0245270.1"/>
    </source>
</evidence>
<protein>
    <submittedName>
        <fullName evidence="2">Cupin domain-containing protein</fullName>
    </submittedName>
</protein>
<comment type="caution">
    <text evidence="2">The sequence shown here is derived from an EMBL/GenBank/DDBJ whole genome shotgun (WGS) entry which is preliminary data.</text>
</comment>
<dbReference type="RefSeq" id="WP_310891083.1">
    <property type="nucleotide sequence ID" value="NZ_BAAAGR010000001.1"/>
</dbReference>
<accession>A0AAJ2HIR7</accession>
<evidence type="ECO:0000259" key="1">
    <source>
        <dbReference type="Pfam" id="PF07883"/>
    </source>
</evidence>
<dbReference type="InterPro" id="IPR013096">
    <property type="entry name" value="Cupin_2"/>
</dbReference>
<dbReference type="Proteomes" id="UP001183582">
    <property type="component" value="Unassembled WGS sequence"/>
</dbReference>
<organism evidence="2 3">
    <name type="scientific">Microbacterium aurantiacum</name>
    <dbReference type="NCBI Taxonomy" id="162393"/>
    <lineage>
        <taxon>Bacteria</taxon>
        <taxon>Bacillati</taxon>
        <taxon>Actinomycetota</taxon>
        <taxon>Actinomycetes</taxon>
        <taxon>Micrococcales</taxon>
        <taxon>Microbacteriaceae</taxon>
        <taxon>Microbacterium</taxon>
    </lineage>
</organism>
<dbReference type="Gene3D" id="2.60.120.10">
    <property type="entry name" value="Jelly Rolls"/>
    <property type="match status" value="1"/>
</dbReference>